<evidence type="ECO:0000256" key="2">
    <source>
        <dbReference type="ARBA" id="ARBA00022448"/>
    </source>
</evidence>
<keyword evidence="5 7" id="KW-1133">Transmembrane helix</keyword>
<feature type="transmembrane region" description="Helical" evidence="7">
    <location>
        <begin position="116"/>
        <end position="135"/>
    </location>
</feature>
<dbReference type="GO" id="GO:0005886">
    <property type="term" value="C:plasma membrane"/>
    <property type="evidence" value="ECO:0007669"/>
    <property type="project" value="UniProtKB-SubCell"/>
</dbReference>
<evidence type="ECO:0000256" key="3">
    <source>
        <dbReference type="ARBA" id="ARBA00022475"/>
    </source>
</evidence>
<comment type="subcellular location">
    <subcellularLocation>
        <location evidence="1">Cell membrane</location>
        <topology evidence="1">Multi-pass membrane protein</topology>
    </subcellularLocation>
</comment>
<dbReference type="PANTHER" id="PTHR43386">
    <property type="entry name" value="OLIGOPEPTIDE TRANSPORT SYSTEM PERMEASE PROTEIN APPC"/>
    <property type="match status" value="1"/>
</dbReference>
<evidence type="ECO:0000256" key="7">
    <source>
        <dbReference type="SAM" id="Phobius"/>
    </source>
</evidence>
<keyword evidence="3" id="KW-1003">Cell membrane</keyword>
<dbReference type="GO" id="GO:0055085">
    <property type="term" value="P:transmembrane transport"/>
    <property type="evidence" value="ECO:0007669"/>
    <property type="project" value="InterPro"/>
</dbReference>
<feature type="transmembrane region" description="Helical" evidence="7">
    <location>
        <begin position="16"/>
        <end position="37"/>
    </location>
</feature>
<dbReference type="Pfam" id="PF00528">
    <property type="entry name" value="BPD_transp_1"/>
    <property type="match status" value="1"/>
</dbReference>
<dbReference type="InterPro" id="IPR000515">
    <property type="entry name" value="MetI-like"/>
</dbReference>
<organism evidence="9">
    <name type="scientific">marine metagenome</name>
    <dbReference type="NCBI Taxonomy" id="408172"/>
    <lineage>
        <taxon>unclassified sequences</taxon>
        <taxon>metagenomes</taxon>
        <taxon>ecological metagenomes</taxon>
    </lineage>
</organism>
<keyword evidence="2" id="KW-0813">Transport</keyword>
<dbReference type="PANTHER" id="PTHR43386:SF1">
    <property type="entry name" value="D,D-DIPEPTIDE TRANSPORT SYSTEM PERMEASE PROTEIN DDPC-RELATED"/>
    <property type="match status" value="1"/>
</dbReference>
<evidence type="ECO:0000256" key="4">
    <source>
        <dbReference type="ARBA" id="ARBA00022692"/>
    </source>
</evidence>
<name>A0A382UKF0_9ZZZZ</name>
<keyword evidence="6 7" id="KW-0472">Membrane</keyword>
<sequence length="192" mass="19937">MNRASLAAMVRNHPQLVAGLAVVFGVVAFGPVGSLFVDTDLSRVGSAPANLTPTVDHLLGTDAAGRDLLAVMVAGTPLTLWVGFVAGVVGLGIGTILGFVAGYFGGWIDTVIRGAADVLMTIPGLLFLVVLATSLHTTVTVNMMALVVASLAWMIPTRTIRSQVLSMREAGYVQVARLSGLGNLEIIARELL</sequence>
<dbReference type="CDD" id="cd06261">
    <property type="entry name" value="TM_PBP2"/>
    <property type="match status" value="1"/>
</dbReference>
<reference evidence="9" key="1">
    <citation type="submission" date="2018-05" db="EMBL/GenBank/DDBJ databases">
        <authorList>
            <person name="Lanie J.A."/>
            <person name="Ng W.-L."/>
            <person name="Kazmierczak K.M."/>
            <person name="Andrzejewski T.M."/>
            <person name="Davidsen T.M."/>
            <person name="Wayne K.J."/>
            <person name="Tettelin H."/>
            <person name="Glass J.I."/>
            <person name="Rusch D."/>
            <person name="Podicherti R."/>
            <person name="Tsui H.-C.T."/>
            <person name="Winkler M.E."/>
        </authorList>
    </citation>
    <scope>NUCLEOTIDE SEQUENCE</scope>
</reference>
<evidence type="ECO:0000259" key="8">
    <source>
        <dbReference type="PROSITE" id="PS50928"/>
    </source>
</evidence>
<dbReference type="PROSITE" id="PS50928">
    <property type="entry name" value="ABC_TM1"/>
    <property type="match status" value="1"/>
</dbReference>
<feature type="non-terminal residue" evidence="9">
    <location>
        <position position="192"/>
    </location>
</feature>
<feature type="transmembrane region" description="Helical" evidence="7">
    <location>
        <begin position="141"/>
        <end position="160"/>
    </location>
</feature>
<dbReference type="EMBL" id="UINC01144811">
    <property type="protein sequence ID" value="SVD34557.1"/>
    <property type="molecule type" value="Genomic_DNA"/>
</dbReference>
<feature type="transmembrane region" description="Helical" evidence="7">
    <location>
        <begin position="78"/>
        <end position="104"/>
    </location>
</feature>
<dbReference type="InterPro" id="IPR050366">
    <property type="entry name" value="BP-dependent_transpt_permease"/>
</dbReference>
<proteinExistence type="predicted"/>
<evidence type="ECO:0000256" key="1">
    <source>
        <dbReference type="ARBA" id="ARBA00004651"/>
    </source>
</evidence>
<evidence type="ECO:0000256" key="6">
    <source>
        <dbReference type="ARBA" id="ARBA00023136"/>
    </source>
</evidence>
<gene>
    <name evidence="9" type="ORF">METZ01_LOCUS387411</name>
</gene>
<evidence type="ECO:0000313" key="9">
    <source>
        <dbReference type="EMBL" id="SVD34557.1"/>
    </source>
</evidence>
<feature type="domain" description="ABC transmembrane type-1" evidence="8">
    <location>
        <begin position="76"/>
        <end position="192"/>
    </location>
</feature>
<dbReference type="SUPFAM" id="SSF161098">
    <property type="entry name" value="MetI-like"/>
    <property type="match status" value="1"/>
</dbReference>
<dbReference type="Gene3D" id="1.10.3720.10">
    <property type="entry name" value="MetI-like"/>
    <property type="match status" value="1"/>
</dbReference>
<protein>
    <recommendedName>
        <fullName evidence="8">ABC transmembrane type-1 domain-containing protein</fullName>
    </recommendedName>
</protein>
<evidence type="ECO:0000256" key="5">
    <source>
        <dbReference type="ARBA" id="ARBA00022989"/>
    </source>
</evidence>
<dbReference type="AlphaFoldDB" id="A0A382UKF0"/>
<accession>A0A382UKF0</accession>
<keyword evidence="4 7" id="KW-0812">Transmembrane</keyword>
<dbReference type="InterPro" id="IPR035906">
    <property type="entry name" value="MetI-like_sf"/>
</dbReference>